<keyword evidence="3" id="KW-0597">Phosphoprotein</keyword>
<proteinExistence type="predicted"/>
<dbReference type="InterPro" id="IPR036097">
    <property type="entry name" value="HisK_dim/P_sf"/>
</dbReference>
<reference evidence="11 12" key="1">
    <citation type="submission" date="2020-04" db="EMBL/GenBank/DDBJ databases">
        <title>Genome sequence of Altibacter aquimarinus strain ALE3EI.</title>
        <authorList>
            <person name="Oh H.-M."/>
            <person name="Jang D."/>
        </authorList>
    </citation>
    <scope>NUCLEOTIDE SEQUENCE [LARGE SCALE GENOMIC DNA]</scope>
    <source>
        <strain evidence="11 12">ALE3EI</strain>
    </source>
</reference>
<gene>
    <name evidence="11" type="ORF">ALE3EI_0668</name>
</gene>
<dbReference type="PANTHER" id="PTHR43065">
    <property type="entry name" value="SENSOR HISTIDINE KINASE"/>
    <property type="match status" value="1"/>
</dbReference>
<evidence type="ECO:0000259" key="10">
    <source>
        <dbReference type="PROSITE" id="PS50109"/>
    </source>
</evidence>
<dbReference type="AlphaFoldDB" id="A0A7G8PSC9"/>
<keyword evidence="4" id="KW-0808">Transferase</keyword>
<dbReference type="InterPro" id="IPR005467">
    <property type="entry name" value="His_kinase_dom"/>
</dbReference>
<sequence length="385" mass="44661">MQNKKSLTRWFFLLISVFIISLILWNTYSFFNQLKENERNKMRIWASAQSEVEQIGLSSEGVSEMVIEVLQSNTTTPMILYTHKEDKYDVRNIQEKKLDSVKTRRNREKLAQQFATEYKPLEISYNGELLQTVYYGNSPLINKLKFYPAVLILIIVLFFTALYFFYQTSKSAEQNKLWAGMAKETAHQIGTPLSSLVGWTEILKTENVDQSYIVEIEKDVDRLRTITERFSKIGSLPTLVKKDLIAETQQSYDYLFRRTSKLIEFEIKLPAEPIYVQLNPQLYSWTIENLVKNAIDAMKGKGKITIEIESNSKNARVLISDTGKGIQKRNFKKVFNPGYTTKKRGWGLGLSLVKRIIEEYHNGRIRVLRSTLGEGTTMEITLRQL</sequence>
<dbReference type="Gene3D" id="3.30.565.10">
    <property type="entry name" value="Histidine kinase-like ATPase, C-terminal domain"/>
    <property type="match status" value="1"/>
</dbReference>
<evidence type="ECO:0000256" key="4">
    <source>
        <dbReference type="ARBA" id="ARBA00022679"/>
    </source>
</evidence>
<accession>A0A7G8PSC9</accession>
<dbReference type="PANTHER" id="PTHR43065:SF10">
    <property type="entry name" value="PEROXIDE STRESS-ACTIVATED HISTIDINE KINASE MAK3"/>
    <property type="match status" value="1"/>
</dbReference>
<feature type="transmembrane region" description="Helical" evidence="9">
    <location>
        <begin position="12"/>
        <end position="31"/>
    </location>
</feature>
<dbReference type="RefSeq" id="WP_186990844.1">
    <property type="nucleotide sequence ID" value="NZ_CP052909.1"/>
</dbReference>
<dbReference type="Pfam" id="PF00512">
    <property type="entry name" value="HisKA"/>
    <property type="match status" value="1"/>
</dbReference>
<dbReference type="CDD" id="cd00082">
    <property type="entry name" value="HisKA"/>
    <property type="match status" value="1"/>
</dbReference>
<dbReference type="Pfam" id="PF02518">
    <property type="entry name" value="HATPase_c"/>
    <property type="match status" value="1"/>
</dbReference>
<comment type="catalytic activity">
    <reaction evidence="1">
        <text>ATP + protein L-histidine = ADP + protein N-phospho-L-histidine.</text>
        <dbReference type="EC" id="2.7.13.3"/>
    </reaction>
</comment>
<dbReference type="GO" id="GO:0000155">
    <property type="term" value="F:phosphorelay sensor kinase activity"/>
    <property type="evidence" value="ECO:0007669"/>
    <property type="project" value="InterPro"/>
</dbReference>
<dbReference type="SUPFAM" id="SSF47384">
    <property type="entry name" value="Homodimeric domain of signal transducing histidine kinase"/>
    <property type="match status" value="1"/>
</dbReference>
<keyword evidence="9" id="KW-1133">Transmembrane helix</keyword>
<dbReference type="InterPro" id="IPR003661">
    <property type="entry name" value="HisK_dim/P_dom"/>
</dbReference>
<evidence type="ECO:0000313" key="12">
    <source>
        <dbReference type="Proteomes" id="UP000515514"/>
    </source>
</evidence>
<keyword evidence="6 11" id="KW-0418">Kinase</keyword>
<keyword evidence="7" id="KW-0067">ATP-binding</keyword>
<evidence type="ECO:0000256" key="7">
    <source>
        <dbReference type="ARBA" id="ARBA00022840"/>
    </source>
</evidence>
<dbReference type="EC" id="2.7.13.3" evidence="2"/>
<organism evidence="11 12">
    <name type="scientific">Constantimarinum furrinae</name>
    <dbReference type="NCBI Taxonomy" id="2562285"/>
    <lineage>
        <taxon>Bacteria</taxon>
        <taxon>Pseudomonadati</taxon>
        <taxon>Bacteroidota</taxon>
        <taxon>Flavobacteriia</taxon>
        <taxon>Flavobacteriales</taxon>
        <taxon>Flavobacteriaceae</taxon>
        <taxon>Altibacter/Constantimarinum group</taxon>
        <taxon>Constantimarinum</taxon>
    </lineage>
</organism>
<keyword evidence="9" id="KW-0812">Transmembrane</keyword>
<protein>
    <recommendedName>
        <fullName evidence="2">histidine kinase</fullName>
        <ecNumber evidence="2">2.7.13.3</ecNumber>
    </recommendedName>
</protein>
<evidence type="ECO:0000256" key="2">
    <source>
        <dbReference type="ARBA" id="ARBA00012438"/>
    </source>
</evidence>
<dbReference type="GO" id="GO:0005524">
    <property type="term" value="F:ATP binding"/>
    <property type="evidence" value="ECO:0007669"/>
    <property type="project" value="UniProtKB-KW"/>
</dbReference>
<dbReference type="SMART" id="SM00387">
    <property type="entry name" value="HATPase_c"/>
    <property type="match status" value="1"/>
</dbReference>
<dbReference type="InterPro" id="IPR003594">
    <property type="entry name" value="HATPase_dom"/>
</dbReference>
<evidence type="ECO:0000256" key="3">
    <source>
        <dbReference type="ARBA" id="ARBA00022553"/>
    </source>
</evidence>
<dbReference type="EMBL" id="CP052909">
    <property type="protein sequence ID" value="QNJ97245.1"/>
    <property type="molecule type" value="Genomic_DNA"/>
</dbReference>
<name>A0A7G8PSC9_9FLAO</name>
<evidence type="ECO:0000256" key="9">
    <source>
        <dbReference type="SAM" id="Phobius"/>
    </source>
</evidence>
<feature type="domain" description="Histidine kinase" evidence="10">
    <location>
        <begin position="184"/>
        <end position="385"/>
    </location>
</feature>
<evidence type="ECO:0000256" key="6">
    <source>
        <dbReference type="ARBA" id="ARBA00022777"/>
    </source>
</evidence>
<evidence type="ECO:0000256" key="8">
    <source>
        <dbReference type="ARBA" id="ARBA00023012"/>
    </source>
</evidence>
<keyword evidence="12" id="KW-1185">Reference proteome</keyword>
<dbReference type="PROSITE" id="PS50109">
    <property type="entry name" value="HIS_KIN"/>
    <property type="match status" value="1"/>
</dbReference>
<evidence type="ECO:0000313" key="11">
    <source>
        <dbReference type="EMBL" id="QNJ97245.1"/>
    </source>
</evidence>
<dbReference type="Gene3D" id="1.10.287.130">
    <property type="match status" value="1"/>
</dbReference>
<dbReference type="Proteomes" id="UP000515514">
    <property type="component" value="Chromosome"/>
</dbReference>
<dbReference type="PRINTS" id="PR00344">
    <property type="entry name" value="BCTRLSENSOR"/>
</dbReference>
<feature type="transmembrane region" description="Helical" evidence="9">
    <location>
        <begin position="146"/>
        <end position="166"/>
    </location>
</feature>
<evidence type="ECO:0000256" key="1">
    <source>
        <dbReference type="ARBA" id="ARBA00000085"/>
    </source>
</evidence>
<dbReference type="KEGG" id="alti:ALE3EI_0668"/>
<keyword evidence="8" id="KW-0902">Two-component regulatory system</keyword>
<dbReference type="InterPro" id="IPR036890">
    <property type="entry name" value="HATPase_C_sf"/>
</dbReference>
<evidence type="ECO:0000256" key="5">
    <source>
        <dbReference type="ARBA" id="ARBA00022741"/>
    </source>
</evidence>
<dbReference type="InterPro" id="IPR004358">
    <property type="entry name" value="Sig_transdc_His_kin-like_C"/>
</dbReference>
<dbReference type="SUPFAM" id="SSF55874">
    <property type="entry name" value="ATPase domain of HSP90 chaperone/DNA topoisomerase II/histidine kinase"/>
    <property type="match status" value="1"/>
</dbReference>
<keyword evidence="5" id="KW-0547">Nucleotide-binding</keyword>
<keyword evidence="9" id="KW-0472">Membrane</keyword>